<organism evidence="2 3">
    <name type="scientific">Bacillus chungangensis</name>
    <dbReference type="NCBI Taxonomy" id="587633"/>
    <lineage>
        <taxon>Bacteria</taxon>
        <taxon>Bacillati</taxon>
        <taxon>Bacillota</taxon>
        <taxon>Bacilli</taxon>
        <taxon>Bacillales</taxon>
        <taxon>Bacillaceae</taxon>
        <taxon>Bacillus</taxon>
    </lineage>
</organism>
<comment type="caution">
    <text evidence="2">The sequence shown here is derived from an EMBL/GenBank/DDBJ whole genome shotgun (WGS) entry which is preliminary data.</text>
</comment>
<evidence type="ECO:0000313" key="3">
    <source>
        <dbReference type="Proteomes" id="UP001223586"/>
    </source>
</evidence>
<dbReference type="RefSeq" id="WP_307232099.1">
    <property type="nucleotide sequence ID" value="NZ_JAUSTT010000027.1"/>
</dbReference>
<dbReference type="Proteomes" id="UP001223586">
    <property type="component" value="Unassembled WGS sequence"/>
</dbReference>
<dbReference type="EMBL" id="JAUSTT010000027">
    <property type="protein sequence ID" value="MDQ0177791.1"/>
    <property type="molecule type" value="Genomic_DNA"/>
</dbReference>
<accession>A0ABT9WWW4</accession>
<keyword evidence="1" id="KW-0732">Signal</keyword>
<feature type="signal peptide" evidence="1">
    <location>
        <begin position="1"/>
        <end position="25"/>
    </location>
</feature>
<sequence length="324" mass="37256">MLRKMLASIFMLAFMIGLFSAPSLAYDHAVVKEGTDARFNNPLYADKEVLNYLLWTVDEKLENDVIALQQTFQLSDDQMEQLRNWGLKERQLIQAELTSFQFEETQNVDLFNSIASRVFQERNTALKELFGEQYPLFEEWIAVWWQNEIEYRNKWLHSRASIQADKDKIVGIFATQYLPNTSGAYEVALPDKYVKFANLGWKNDIPSHLRSTYGNPPYTVNIYNPDTNKSVRNVKVDDVGPWNTDDNYWDSKNGNNPRRKFTDLSLGSPQAYEAYTNGHNGGKDQSGRKVLNPAGIDLTPNVAADLGLKLYQNAWVDVRYESLP</sequence>
<reference evidence="2 3" key="1">
    <citation type="submission" date="2023-07" db="EMBL/GenBank/DDBJ databases">
        <title>Genomic Encyclopedia of Type Strains, Phase IV (KMG-IV): sequencing the most valuable type-strain genomes for metagenomic binning, comparative biology and taxonomic classification.</title>
        <authorList>
            <person name="Goeker M."/>
        </authorList>
    </citation>
    <scope>NUCLEOTIDE SEQUENCE [LARGE SCALE GENOMIC DNA]</scope>
    <source>
        <strain evidence="2 3">DSM 23837</strain>
    </source>
</reference>
<gene>
    <name evidence="2" type="ORF">J2S08_003672</name>
</gene>
<evidence type="ECO:0000256" key="1">
    <source>
        <dbReference type="SAM" id="SignalP"/>
    </source>
</evidence>
<proteinExistence type="predicted"/>
<evidence type="ECO:0000313" key="2">
    <source>
        <dbReference type="EMBL" id="MDQ0177791.1"/>
    </source>
</evidence>
<name>A0ABT9WWW4_9BACI</name>
<keyword evidence="3" id="KW-1185">Reference proteome</keyword>
<protein>
    <submittedName>
        <fullName evidence="2">Uncharacterized protein</fullName>
    </submittedName>
</protein>
<feature type="chain" id="PRO_5045645533" evidence="1">
    <location>
        <begin position="26"/>
        <end position="324"/>
    </location>
</feature>